<dbReference type="PRINTS" id="PR00164">
    <property type="entry name" value="ABC2TRNSPORT"/>
</dbReference>
<evidence type="ECO:0000256" key="5">
    <source>
        <dbReference type="ARBA" id="ARBA00022692"/>
    </source>
</evidence>
<dbReference type="Gene3D" id="3.40.1710.10">
    <property type="entry name" value="abc type-2 transporter like domain"/>
    <property type="match status" value="1"/>
</dbReference>
<evidence type="ECO:0000256" key="3">
    <source>
        <dbReference type="ARBA" id="ARBA00022448"/>
    </source>
</evidence>
<evidence type="ECO:0000256" key="4">
    <source>
        <dbReference type="ARBA" id="ARBA00022475"/>
    </source>
</evidence>
<dbReference type="GO" id="GO:0140359">
    <property type="term" value="F:ABC-type transporter activity"/>
    <property type="evidence" value="ECO:0007669"/>
    <property type="project" value="InterPro"/>
</dbReference>
<reference evidence="10" key="1">
    <citation type="submission" date="2019-08" db="EMBL/GenBank/DDBJ databases">
        <authorList>
            <person name="Kucharzyk K."/>
            <person name="Murdoch R.W."/>
            <person name="Higgins S."/>
            <person name="Loffler F."/>
        </authorList>
    </citation>
    <scope>NUCLEOTIDE SEQUENCE</scope>
</reference>
<dbReference type="PANTHER" id="PTHR30294">
    <property type="entry name" value="MEMBRANE COMPONENT OF ABC TRANSPORTER YHHJ-RELATED"/>
    <property type="match status" value="1"/>
</dbReference>
<evidence type="ECO:0000256" key="2">
    <source>
        <dbReference type="ARBA" id="ARBA00007783"/>
    </source>
</evidence>
<evidence type="ECO:0000259" key="9">
    <source>
        <dbReference type="PROSITE" id="PS51012"/>
    </source>
</evidence>
<accession>A0A644VBW5</accession>
<feature type="domain" description="ABC transmembrane type-2" evidence="9">
    <location>
        <begin position="115"/>
        <end position="345"/>
    </location>
</feature>
<sequence>MAILLILPVLMLLLFGYAINTEVKNSKIAVYDPSNDTYTRAIIEKMQASEYFSVVKMLKNEQEMSEQFKSGEVKMVIAFSENFHENLLHSGDAQIALIADATDPNSAKSVVNYATAIIGGYQLEAQQLQQIPFQIDTQIKLLYNPQMKGAYNFVPGVMGMILMLICAMMTSISIAREKEMGTMEVLLVSPVKPAMLIIAKTIPYFFISLINLTTILLISVFILGVPVAGSLFWLLALSLVYIFVNLSLGLVISSVVNNQQTALLISGMVLMLPVIMLSGMMFPIENMPLFFQWISQIIPAKWYIIGVKQIMIKGLGFSAIIPQLAVLSGMAVLLIAISIKKFKYRLE</sequence>
<feature type="transmembrane region" description="Helical" evidence="8">
    <location>
        <begin position="202"/>
        <end position="225"/>
    </location>
</feature>
<dbReference type="GO" id="GO:0043190">
    <property type="term" value="C:ATP-binding cassette (ABC) transporter complex"/>
    <property type="evidence" value="ECO:0007669"/>
    <property type="project" value="InterPro"/>
</dbReference>
<dbReference type="AlphaFoldDB" id="A0A644VBW5"/>
<name>A0A644VBW5_9ZZZZ</name>
<dbReference type="PANTHER" id="PTHR30294:SF29">
    <property type="entry name" value="MULTIDRUG ABC TRANSPORTER PERMEASE YBHS-RELATED"/>
    <property type="match status" value="1"/>
</dbReference>
<feature type="transmembrane region" description="Helical" evidence="8">
    <location>
        <begin position="231"/>
        <end position="256"/>
    </location>
</feature>
<comment type="similarity">
    <text evidence="2">Belongs to the ABC-2 integral membrane protein family.</text>
</comment>
<evidence type="ECO:0000256" key="8">
    <source>
        <dbReference type="SAM" id="Phobius"/>
    </source>
</evidence>
<evidence type="ECO:0000256" key="6">
    <source>
        <dbReference type="ARBA" id="ARBA00022989"/>
    </source>
</evidence>
<dbReference type="InterPro" id="IPR051449">
    <property type="entry name" value="ABC-2_transporter_component"/>
</dbReference>
<dbReference type="Pfam" id="PF12698">
    <property type="entry name" value="ABC2_membrane_3"/>
    <property type="match status" value="1"/>
</dbReference>
<gene>
    <name evidence="10" type="primary">ybhS_8</name>
    <name evidence="10" type="ORF">SDC9_34865</name>
</gene>
<keyword evidence="5 8" id="KW-0812">Transmembrane</keyword>
<comment type="caution">
    <text evidence="10">The sequence shown here is derived from an EMBL/GenBank/DDBJ whole genome shotgun (WGS) entry which is preliminary data.</text>
</comment>
<feature type="transmembrane region" description="Helical" evidence="8">
    <location>
        <begin position="263"/>
        <end position="284"/>
    </location>
</feature>
<keyword evidence="6 8" id="KW-1133">Transmembrane helix</keyword>
<keyword evidence="3" id="KW-0813">Transport</keyword>
<dbReference type="InterPro" id="IPR000412">
    <property type="entry name" value="ABC_2_transport"/>
</dbReference>
<evidence type="ECO:0000256" key="7">
    <source>
        <dbReference type="ARBA" id="ARBA00023136"/>
    </source>
</evidence>
<dbReference type="InterPro" id="IPR013525">
    <property type="entry name" value="ABC2_TM"/>
</dbReference>
<proteinExistence type="inferred from homology"/>
<keyword evidence="4" id="KW-1003">Cell membrane</keyword>
<dbReference type="EMBL" id="VSSQ01000266">
    <property type="protein sequence ID" value="MPL88836.1"/>
    <property type="molecule type" value="Genomic_DNA"/>
</dbReference>
<dbReference type="PROSITE" id="PS51012">
    <property type="entry name" value="ABC_TM2"/>
    <property type="match status" value="1"/>
</dbReference>
<keyword evidence="7 8" id="KW-0472">Membrane</keyword>
<dbReference type="InterPro" id="IPR047817">
    <property type="entry name" value="ABC2_TM_bact-type"/>
</dbReference>
<evidence type="ECO:0000313" key="10">
    <source>
        <dbReference type="EMBL" id="MPL88836.1"/>
    </source>
</evidence>
<organism evidence="10">
    <name type="scientific">bioreactor metagenome</name>
    <dbReference type="NCBI Taxonomy" id="1076179"/>
    <lineage>
        <taxon>unclassified sequences</taxon>
        <taxon>metagenomes</taxon>
        <taxon>ecological metagenomes</taxon>
    </lineage>
</organism>
<protein>
    <submittedName>
        <fullName evidence="10">Putative multidrug ABC transporter permease YbhS</fullName>
    </submittedName>
</protein>
<comment type="subcellular location">
    <subcellularLocation>
        <location evidence="1">Cell membrane</location>
        <topology evidence="1">Multi-pass membrane protein</topology>
    </subcellularLocation>
</comment>
<evidence type="ECO:0000256" key="1">
    <source>
        <dbReference type="ARBA" id="ARBA00004651"/>
    </source>
</evidence>
<feature type="transmembrane region" description="Helical" evidence="8">
    <location>
        <begin position="320"/>
        <end position="339"/>
    </location>
</feature>
<feature type="transmembrane region" description="Helical" evidence="8">
    <location>
        <begin position="153"/>
        <end position="175"/>
    </location>
</feature>